<keyword evidence="3" id="KW-0698">rRNA processing</keyword>
<dbReference type="PANTHER" id="PTHR44215">
    <property type="entry name" value="WD REPEAT-CONTAINING PROTEIN 75"/>
    <property type="match status" value="1"/>
</dbReference>
<keyword evidence="4 8" id="KW-0853">WD repeat</keyword>
<evidence type="ECO:0000256" key="6">
    <source>
        <dbReference type="ARBA" id="ARBA00023163"/>
    </source>
</evidence>
<evidence type="ECO:0000256" key="8">
    <source>
        <dbReference type="PROSITE-ProRule" id="PRU00221"/>
    </source>
</evidence>
<evidence type="ECO:0000256" key="3">
    <source>
        <dbReference type="ARBA" id="ARBA00022552"/>
    </source>
</evidence>
<dbReference type="GO" id="GO:0045943">
    <property type="term" value="P:positive regulation of transcription by RNA polymerase I"/>
    <property type="evidence" value="ECO:0007669"/>
    <property type="project" value="InterPro"/>
</dbReference>
<dbReference type="InterPro" id="IPR015943">
    <property type="entry name" value="WD40/YVTN_repeat-like_dom_sf"/>
</dbReference>
<organism evidence="9 10">
    <name type="scientific">Metschnikowia aff. pulcherrima</name>
    <dbReference type="NCBI Taxonomy" id="2163413"/>
    <lineage>
        <taxon>Eukaryota</taxon>
        <taxon>Fungi</taxon>
        <taxon>Dikarya</taxon>
        <taxon>Ascomycota</taxon>
        <taxon>Saccharomycotina</taxon>
        <taxon>Pichiomycetes</taxon>
        <taxon>Metschnikowiaceae</taxon>
        <taxon>Metschnikowia</taxon>
    </lineage>
</organism>
<evidence type="ECO:0000256" key="4">
    <source>
        <dbReference type="ARBA" id="ARBA00022574"/>
    </source>
</evidence>
<keyword evidence="10" id="KW-1185">Reference proteome</keyword>
<dbReference type="SUPFAM" id="SSF50998">
    <property type="entry name" value="Quinoprotein alcohol dehydrogenase-like"/>
    <property type="match status" value="1"/>
</dbReference>
<dbReference type="Proteomes" id="UP000292447">
    <property type="component" value="Chromosome II"/>
</dbReference>
<dbReference type="SUPFAM" id="SSF82171">
    <property type="entry name" value="DPP6 N-terminal domain-like"/>
    <property type="match status" value="1"/>
</dbReference>
<keyword evidence="6" id="KW-0804">Transcription</keyword>
<proteinExistence type="predicted"/>
<dbReference type="GO" id="GO:0003723">
    <property type="term" value="F:RNA binding"/>
    <property type="evidence" value="ECO:0007669"/>
    <property type="project" value="InterPro"/>
</dbReference>
<dbReference type="GO" id="GO:2000234">
    <property type="term" value="P:positive regulation of rRNA processing"/>
    <property type="evidence" value="ECO:0007669"/>
    <property type="project" value="TreeGrafter"/>
</dbReference>
<accession>A0A4P6XM48</accession>
<evidence type="ECO:0000256" key="7">
    <source>
        <dbReference type="ARBA" id="ARBA00023242"/>
    </source>
</evidence>
<keyword evidence="5" id="KW-0677">Repeat</keyword>
<evidence type="ECO:0000256" key="2">
    <source>
        <dbReference type="ARBA" id="ARBA00022517"/>
    </source>
</evidence>
<dbReference type="PROSITE" id="PS50082">
    <property type="entry name" value="WD_REPEATS_2"/>
    <property type="match status" value="1"/>
</dbReference>
<dbReference type="GO" id="GO:0032040">
    <property type="term" value="C:small-subunit processome"/>
    <property type="evidence" value="ECO:0007669"/>
    <property type="project" value="InterPro"/>
</dbReference>
<dbReference type="GO" id="GO:0006364">
    <property type="term" value="P:rRNA processing"/>
    <property type="evidence" value="ECO:0007669"/>
    <property type="project" value="UniProtKB-KW"/>
</dbReference>
<evidence type="ECO:0000313" key="10">
    <source>
        <dbReference type="Proteomes" id="UP000292447"/>
    </source>
</evidence>
<keyword evidence="2" id="KW-0690">Ribosome biogenesis</keyword>
<reference evidence="10" key="1">
    <citation type="submission" date="2019-03" db="EMBL/GenBank/DDBJ databases">
        <title>Snf2 controls pulcherriminic acid biosynthesis and connects pigmentation and antifungal activity of the yeast Metschnikowia pulcherrima.</title>
        <authorList>
            <person name="Gore-Lloyd D."/>
            <person name="Sumann I."/>
            <person name="Brachmann A.O."/>
            <person name="Schneeberger K."/>
            <person name="Ortiz-Merino R.A."/>
            <person name="Moreno-Beltran M."/>
            <person name="Schlaefli M."/>
            <person name="Kirner P."/>
            <person name="Santos Kron A."/>
            <person name="Wolfe K.H."/>
            <person name="Piel J."/>
            <person name="Ahrens C.H."/>
            <person name="Henk D."/>
            <person name="Freimoser F.M."/>
        </authorList>
    </citation>
    <scope>NUCLEOTIDE SEQUENCE [LARGE SCALE GENOMIC DNA]</scope>
    <source>
        <strain evidence="10">APC 1.2</strain>
    </source>
</reference>
<dbReference type="InterPro" id="IPR011047">
    <property type="entry name" value="Quinoprotein_ADH-like_sf"/>
</dbReference>
<dbReference type="Pfam" id="PF00400">
    <property type="entry name" value="WD40"/>
    <property type="match status" value="1"/>
</dbReference>
<gene>
    <name evidence="9" type="primary">MPUL0B08220</name>
    <name evidence="9" type="ORF">METSCH_B08220</name>
</gene>
<evidence type="ECO:0000256" key="5">
    <source>
        <dbReference type="ARBA" id="ARBA00022737"/>
    </source>
</evidence>
<dbReference type="EMBL" id="CP034457">
    <property type="protein sequence ID" value="QBM87615.1"/>
    <property type="molecule type" value="Genomic_DNA"/>
</dbReference>
<evidence type="ECO:0000313" key="9">
    <source>
        <dbReference type="EMBL" id="QBM87615.1"/>
    </source>
</evidence>
<dbReference type="STRING" id="2163413.A0A4P6XM48"/>
<name>A0A4P6XM48_9ASCO</name>
<evidence type="ECO:0000256" key="1">
    <source>
        <dbReference type="ARBA" id="ARBA00004604"/>
    </source>
</evidence>
<comment type="subcellular location">
    <subcellularLocation>
        <location evidence="1">Nucleus</location>
        <location evidence="1">Nucleolus</location>
    </subcellularLocation>
</comment>
<dbReference type="InterPro" id="IPR053826">
    <property type="entry name" value="WDR75"/>
</dbReference>
<dbReference type="SMART" id="SM00320">
    <property type="entry name" value="WD40"/>
    <property type="match status" value="3"/>
</dbReference>
<feature type="repeat" description="WD" evidence="8">
    <location>
        <begin position="252"/>
        <end position="286"/>
    </location>
</feature>
<keyword evidence="7" id="KW-0539">Nucleus</keyword>
<dbReference type="PANTHER" id="PTHR44215:SF1">
    <property type="entry name" value="WD REPEAT-CONTAINING PROTEIN 75"/>
    <property type="match status" value="1"/>
</dbReference>
<dbReference type="Gene3D" id="2.130.10.10">
    <property type="entry name" value="YVTN repeat-like/Quinoprotein amine dehydrogenase"/>
    <property type="match status" value="2"/>
</dbReference>
<dbReference type="InterPro" id="IPR001680">
    <property type="entry name" value="WD40_rpt"/>
</dbReference>
<sequence>MADFSNRWTKAMVTGGNPVAFPGMRALPAVASADGKHSIVCLSHQLRVYFLQTRQCIRTVDVDLSQAVAVHLDPGSENQVVAFTRNEVIYVNWREKLENAVVAKQNLTPPIEDLQTVFKTLLTTYFAISEADSQIKIHAIDRETATSTVLYGLAGVRAYATSADGHKLAVVLDNGDACLYDISAAVAEQTCVPDHALLAASIEATSETWAGQYKTVTCMAVSNSGVVAIGTSAGIINMLYGGSLTGKPQRTLRWHIDPVHSLCFSADEIYLVSGGNEKVLVFWHLELDRTQFLPRLAGPIDCISVDIHRPDHYSVALRVSETSHEILTISAVDLISRLSVSPVRPCYGTPVRRAVEAARKKHQQQKMDLRSVRHNITAPVAVHPTSKHLYFANGAAVQAYDVVRGEQAFVQHAVPQISTGRVRSERKVEDPEVSALAFSADGQWMATFDAMPTLDFDNLMLRNDVAYALKFWRWAESSWLLALKIVDPHGTSVEVGAIVTLGDHSFTTIDTRGGIRVWKPRANHVGSLATSAASAGAQNMVTQTVWTLRRASAPANTVAPVAACYSSDRSLLAVAHGSVVRVHDPELLHAMDFVLPAMDLPIEALFATGTHLIIASLRKLVLFDLVAGCETGLAAQVSAPGIGNLVSVDPHRQLIAVAINQFYTEPEFALRGKILLLRPDSLAPVFSTEHSLAIASITYTPSGFMFVDTDSRVGVIAPEIRQDLTGSAEDDLASQMSKMLVNAQATANVLFARSGEDSMRTESADATDKWTSHKAIDVAVLQPIFANIEGVSLDSLFERVVRAVQ</sequence>
<protein>
    <submittedName>
        <fullName evidence="9">NET1-associated protein 1 U3 small nucleolar RNA-associated protein 17</fullName>
    </submittedName>
</protein>
<dbReference type="AlphaFoldDB" id="A0A4P6XM48"/>